<dbReference type="InterPro" id="IPR036412">
    <property type="entry name" value="HAD-like_sf"/>
</dbReference>
<dbReference type="RefSeq" id="WP_048356148.1">
    <property type="nucleotide sequence ID" value="NZ_CP023481.1"/>
</dbReference>
<proteinExistence type="inferred from homology"/>
<sequence length="194" mass="22559">MLHLGIDIDGTITAQDTFVPYLNEAFSLSITLEDIKEYDLTKLLNISAEEFWEWMNENEPRIYREALLAEYAKQTLDELKDHCRLIYITARRHHLKDITFDWFRKNGVHYDDIELVGGHDKLEAVLKHGVDVFFEDHHGNATMIAKEANIPVLLFNTPYNQLPTDSNIVRVNSWLEAADWLKNNRKALETAKGM</sequence>
<dbReference type="AlphaFoldDB" id="A0A0J6E8Y4"/>
<dbReference type="OrthoDB" id="2471595at2"/>
<name>A0A0J6E8Y4_9BACI</name>
<reference evidence="5" key="2">
    <citation type="submission" date="2015-10" db="EMBL/GenBank/DDBJ databases">
        <authorList>
            <person name="Gilbert D.G."/>
        </authorList>
    </citation>
    <scope>NUCLEOTIDE SEQUENCE</scope>
    <source>
        <strain evidence="5">GO-13</strain>
    </source>
</reference>
<feature type="active site" description="Proton donor" evidence="4">
    <location>
        <position position="9"/>
    </location>
</feature>
<dbReference type="InterPro" id="IPR023214">
    <property type="entry name" value="HAD_sf"/>
</dbReference>
<gene>
    <name evidence="5" type="ORF">AB447_211645</name>
    <name evidence="6" type="ORF">P8828_08815</name>
</gene>
<comment type="similarity">
    <text evidence="1 3">Belongs to the 5'(3')-deoxyribonucleotidase family.</text>
</comment>
<dbReference type="EC" id="3.1.3.-" evidence="3"/>
<reference evidence="6 8" key="3">
    <citation type="submission" date="2023-03" db="EMBL/GenBank/DDBJ databases">
        <title>Agriculturally important microbes genome sequencing.</title>
        <authorList>
            <person name="Dunlap C."/>
        </authorList>
    </citation>
    <scope>NUCLEOTIDE SEQUENCE [LARGE SCALE GENOMIC DNA]</scope>
    <source>
        <strain evidence="6 8">CBP-3203</strain>
    </source>
</reference>
<dbReference type="GO" id="GO:0008253">
    <property type="term" value="F:5'-nucleotidase activity"/>
    <property type="evidence" value="ECO:0007669"/>
    <property type="project" value="InterPro"/>
</dbReference>
<feature type="active site" description="Nucleophile" evidence="4">
    <location>
        <position position="7"/>
    </location>
</feature>
<reference evidence="5 7" key="1">
    <citation type="journal article" date="2015" name="Int. J. Syst. Evol. Microbiol.">
        <title>Bacillus glycinifermentans sp. nov., isolated from fermented soybean paste.</title>
        <authorList>
            <person name="Kim S.J."/>
            <person name="Dunlap C.A."/>
            <person name="Kwon S.W."/>
            <person name="Rooney A.P."/>
        </authorList>
    </citation>
    <scope>NUCLEOTIDE SEQUENCE [LARGE SCALE GENOMIC DNA]</scope>
    <source>
        <strain evidence="5 7">GO-13</strain>
    </source>
</reference>
<dbReference type="InterPro" id="IPR052419">
    <property type="entry name" value="5_3-deoxyribonucleotidase-like"/>
</dbReference>
<dbReference type="EMBL" id="JARRTL010000008">
    <property type="protein sequence ID" value="MEC0484949.1"/>
    <property type="molecule type" value="Genomic_DNA"/>
</dbReference>
<evidence type="ECO:0000256" key="3">
    <source>
        <dbReference type="PIRNR" id="PIRNR021362"/>
    </source>
</evidence>
<dbReference type="Gene3D" id="3.40.50.1000">
    <property type="entry name" value="HAD superfamily/HAD-like"/>
    <property type="match status" value="1"/>
</dbReference>
<dbReference type="PIRSF" id="PIRSF021362">
    <property type="entry name" value="UCP021362_HAD"/>
    <property type="match status" value="1"/>
</dbReference>
<comment type="caution">
    <text evidence="5">The sequence shown here is derived from an EMBL/GenBank/DDBJ whole genome shotgun (WGS) entry which is preliminary data.</text>
</comment>
<dbReference type="GO" id="GO:0009264">
    <property type="term" value="P:deoxyribonucleotide catabolic process"/>
    <property type="evidence" value="ECO:0007669"/>
    <property type="project" value="InterPro"/>
</dbReference>
<evidence type="ECO:0000256" key="2">
    <source>
        <dbReference type="ARBA" id="ARBA00022801"/>
    </source>
</evidence>
<keyword evidence="2 3" id="KW-0378">Hydrolase</keyword>
<evidence type="ECO:0000256" key="1">
    <source>
        <dbReference type="ARBA" id="ARBA00009589"/>
    </source>
</evidence>
<evidence type="ECO:0000256" key="4">
    <source>
        <dbReference type="PIRSR" id="PIRSR610708-1"/>
    </source>
</evidence>
<dbReference type="Proteomes" id="UP000036168">
    <property type="component" value="Unassembled WGS sequence"/>
</dbReference>
<evidence type="ECO:0000313" key="7">
    <source>
        <dbReference type="Proteomes" id="UP000036168"/>
    </source>
</evidence>
<evidence type="ECO:0000313" key="6">
    <source>
        <dbReference type="EMBL" id="MEC0484949.1"/>
    </source>
</evidence>
<dbReference type="Proteomes" id="UP001341297">
    <property type="component" value="Unassembled WGS sequence"/>
</dbReference>
<dbReference type="Pfam" id="PF06941">
    <property type="entry name" value="NT5C"/>
    <property type="match status" value="1"/>
</dbReference>
<organism evidence="5 7">
    <name type="scientific">Bacillus glycinifermentans</name>
    <dbReference type="NCBI Taxonomy" id="1664069"/>
    <lineage>
        <taxon>Bacteria</taxon>
        <taxon>Bacillati</taxon>
        <taxon>Bacillota</taxon>
        <taxon>Bacilli</taxon>
        <taxon>Bacillales</taxon>
        <taxon>Bacillaceae</taxon>
        <taxon>Bacillus</taxon>
    </lineage>
</organism>
<accession>A0A0J6E7C4</accession>
<accession>A0A0J6E8Y4</accession>
<protein>
    <recommendedName>
        <fullName evidence="3">Nucleotidase</fullName>
        <ecNumber evidence="3">3.1.3.-</ecNumber>
    </recommendedName>
</protein>
<dbReference type="EMBL" id="LECW02000004">
    <property type="protein sequence ID" value="KRT95159.1"/>
    <property type="molecule type" value="Genomic_DNA"/>
</dbReference>
<dbReference type="InterPro" id="IPR010708">
    <property type="entry name" value="5'(3')-deoxyribonucleotidase"/>
</dbReference>
<dbReference type="STRING" id="1664069.BGLY_2959"/>
<dbReference type="SUPFAM" id="SSF56784">
    <property type="entry name" value="HAD-like"/>
    <property type="match status" value="1"/>
</dbReference>
<dbReference type="PANTHER" id="PTHR35134">
    <property type="entry name" value="NUCLEOTIDASE YQFW-RELATED"/>
    <property type="match status" value="1"/>
</dbReference>
<evidence type="ECO:0000313" key="5">
    <source>
        <dbReference type="EMBL" id="KRT95159.1"/>
    </source>
</evidence>
<dbReference type="PATRIC" id="fig|1664069.3.peg.773"/>
<keyword evidence="8" id="KW-1185">Reference proteome</keyword>
<dbReference type="InterPro" id="IPR009206">
    <property type="entry name" value="Nucleotidase_putative"/>
</dbReference>
<evidence type="ECO:0000313" key="8">
    <source>
        <dbReference type="Proteomes" id="UP001341297"/>
    </source>
</evidence>
<dbReference type="PANTHER" id="PTHR35134:SF2">
    <property type="entry name" value="NUCLEOTIDASE YQFW-RELATED"/>
    <property type="match status" value="1"/>
</dbReference>